<reference evidence="1 2" key="1">
    <citation type="submission" date="2022-05" db="EMBL/GenBank/DDBJ databases">
        <title>A multi-omics perspective on studying reproductive biology in Daphnia sinensis.</title>
        <authorList>
            <person name="Jia J."/>
        </authorList>
    </citation>
    <scope>NUCLEOTIDE SEQUENCE [LARGE SCALE GENOMIC DNA]</scope>
    <source>
        <strain evidence="1 2">WSL</strain>
    </source>
</reference>
<evidence type="ECO:0000313" key="1">
    <source>
        <dbReference type="EMBL" id="KAI9557198.1"/>
    </source>
</evidence>
<proteinExistence type="predicted"/>
<organism evidence="1 2">
    <name type="scientific">Daphnia sinensis</name>
    <dbReference type="NCBI Taxonomy" id="1820382"/>
    <lineage>
        <taxon>Eukaryota</taxon>
        <taxon>Metazoa</taxon>
        <taxon>Ecdysozoa</taxon>
        <taxon>Arthropoda</taxon>
        <taxon>Crustacea</taxon>
        <taxon>Branchiopoda</taxon>
        <taxon>Diplostraca</taxon>
        <taxon>Cladocera</taxon>
        <taxon>Anomopoda</taxon>
        <taxon>Daphniidae</taxon>
        <taxon>Daphnia</taxon>
        <taxon>Daphnia similis group</taxon>
    </lineage>
</organism>
<name>A0AAD5L7M0_9CRUS</name>
<dbReference type="AlphaFoldDB" id="A0AAD5L7M0"/>
<protein>
    <submittedName>
        <fullName evidence="1">Uncharacterized protein</fullName>
    </submittedName>
</protein>
<dbReference type="EMBL" id="WJBH02000006">
    <property type="protein sequence ID" value="KAI9557198.1"/>
    <property type="molecule type" value="Genomic_DNA"/>
</dbReference>
<evidence type="ECO:0000313" key="2">
    <source>
        <dbReference type="Proteomes" id="UP000820818"/>
    </source>
</evidence>
<keyword evidence="2" id="KW-1185">Reference proteome</keyword>
<dbReference type="Proteomes" id="UP000820818">
    <property type="component" value="Linkage Group LG6"/>
</dbReference>
<gene>
    <name evidence="1" type="ORF">GHT06_017013</name>
</gene>
<accession>A0AAD5L7M0</accession>
<comment type="caution">
    <text evidence="1">The sequence shown here is derived from an EMBL/GenBank/DDBJ whole genome shotgun (WGS) entry which is preliminary data.</text>
</comment>
<sequence length="88" mass="10260">MSYRMRPTHHFVNKFHSKHLILIAKEIGIIHPPANTPLSQLLNDFHDFFASKDSELGNTNLIKHAIDTQGRGPLRQRPYRITNNQWNC</sequence>